<keyword evidence="1" id="KW-1133">Transmembrane helix</keyword>
<evidence type="ECO:0000259" key="2">
    <source>
        <dbReference type="Pfam" id="PF07853"/>
    </source>
</evidence>
<dbReference type="EMBL" id="WMHD01000012">
    <property type="protein sequence ID" value="MUN74272.1"/>
    <property type="molecule type" value="Genomic_DNA"/>
</dbReference>
<feature type="transmembrane region" description="Helical" evidence="1">
    <location>
        <begin position="84"/>
        <end position="103"/>
    </location>
</feature>
<dbReference type="InterPro" id="IPR012867">
    <property type="entry name" value="DUF1648"/>
</dbReference>
<proteinExistence type="predicted"/>
<reference evidence="3" key="1">
    <citation type="submission" date="2019-11" db="EMBL/GenBank/DDBJ databases">
        <title>Comparative Genomics of Multidrug-Resistant Enterococcus spp. isolated from Wastewater Treatment Plants.</title>
        <authorList>
            <person name="Sanderson H.A."/>
            <person name="Ortega-Polo R."/>
            <person name="Zaheer R."/>
            <person name="Goji N."/>
            <person name="Amoako K."/>
            <person name="Brown R.S."/>
            <person name="Majury A."/>
            <person name="Liss S.N."/>
            <person name="Mcallister T.A."/>
        </authorList>
    </citation>
    <scope>NUCLEOTIDE SEQUENCE</scope>
    <source>
        <strain evidence="3">B79</strain>
    </source>
</reference>
<feature type="transmembrane region" description="Helical" evidence="1">
    <location>
        <begin position="115"/>
        <end position="138"/>
    </location>
</feature>
<protein>
    <submittedName>
        <fullName evidence="3">DUF1648 domain-containing protein</fullName>
    </submittedName>
</protein>
<keyword evidence="1" id="KW-0472">Membrane</keyword>
<organism evidence="3">
    <name type="scientific">Enterococcus casseliflavus</name>
    <name type="common">Enterococcus flavescens</name>
    <dbReference type="NCBI Taxonomy" id="37734"/>
    <lineage>
        <taxon>Bacteria</taxon>
        <taxon>Bacillati</taxon>
        <taxon>Bacillota</taxon>
        <taxon>Bacilli</taxon>
        <taxon>Lactobacillales</taxon>
        <taxon>Enterococcaceae</taxon>
        <taxon>Enterococcus</taxon>
    </lineage>
</organism>
<comment type="caution">
    <text evidence="3">The sequence shown here is derived from an EMBL/GenBank/DDBJ whole genome shotgun (WGS) entry which is preliminary data.</text>
</comment>
<feature type="transmembrane region" description="Helical" evidence="1">
    <location>
        <begin position="150"/>
        <end position="169"/>
    </location>
</feature>
<accession>A0A6G2FIS6</accession>
<feature type="domain" description="DUF1648" evidence="2">
    <location>
        <begin position="10"/>
        <end position="55"/>
    </location>
</feature>
<keyword evidence="1" id="KW-0812">Transmembrane</keyword>
<name>A0A6G2FIS6_ENTCA</name>
<feature type="transmembrane region" description="Helical" evidence="1">
    <location>
        <begin position="5"/>
        <end position="24"/>
    </location>
</feature>
<dbReference type="RefSeq" id="WP_156236468.1">
    <property type="nucleotide sequence ID" value="NZ_WMHD01000012.1"/>
</dbReference>
<dbReference type="Pfam" id="PF07853">
    <property type="entry name" value="DUF1648"/>
    <property type="match status" value="1"/>
</dbReference>
<evidence type="ECO:0000313" key="3">
    <source>
        <dbReference type="EMBL" id="MUN74272.1"/>
    </source>
</evidence>
<sequence length="195" mass="22330">MKNKLFLSLVLCGLPIIPTIYFFSDLPDQMVIHINSEGIPDAYANKYLATFGVILFCMVIQFVHYKWKIQNKNELDGMAELISLLVMPVITNLTLLSILHYSLKGQKLIIDPTKIVGILLLILGLLIFNFKWNFMFLNPWRKIEQPLNDSLIKITSVLYSLSGLFLIFLHPSGLLRILVLIIVIVAPRFFLLLLN</sequence>
<dbReference type="AlphaFoldDB" id="A0A6G2FIS6"/>
<gene>
    <name evidence="3" type="ORF">EZ027_08970</name>
</gene>
<feature type="transmembrane region" description="Helical" evidence="1">
    <location>
        <begin position="175"/>
        <end position="194"/>
    </location>
</feature>
<feature type="transmembrane region" description="Helical" evidence="1">
    <location>
        <begin position="44"/>
        <end position="63"/>
    </location>
</feature>
<evidence type="ECO:0000256" key="1">
    <source>
        <dbReference type="SAM" id="Phobius"/>
    </source>
</evidence>